<keyword evidence="3" id="KW-0498">Mitosis</keyword>
<dbReference type="PANTHER" id="PTHR12827:SF3">
    <property type="entry name" value="ANAPHASE-PROMOTING COMPLEX SUBUNIT 1"/>
    <property type="match status" value="1"/>
</dbReference>
<organism evidence="5 6">
    <name type="scientific">Amphimedon queenslandica</name>
    <name type="common">Sponge</name>
    <dbReference type="NCBI Taxonomy" id="400682"/>
    <lineage>
        <taxon>Eukaryota</taxon>
        <taxon>Metazoa</taxon>
        <taxon>Porifera</taxon>
        <taxon>Demospongiae</taxon>
        <taxon>Heteroscleromorpha</taxon>
        <taxon>Haplosclerida</taxon>
        <taxon>Niphatidae</taxon>
        <taxon>Amphimedon</taxon>
    </lineage>
</organism>
<evidence type="ECO:0000256" key="1">
    <source>
        <dbReference type="ARBA" id="ARBA00010547"/>
    </source>
</evidence>
<evidence type="ECO:0000256" key="3">
    <source>
        <dbReference type="ARBA" id="ARBA00022776"/>
    </source>
</evidence>
<dbReference type="GO" id="GO:0031145">
    <property type="term" value="P:anaphase-promoting complex-dependent catabolic process"/>
    <property type="evidence" value="ECO:0007669"/>
    <property type="project" value="TreeGrafter"/>
</dbReference>
<dbReference type="GO" id="GO:0070979">
    <property type="term" value="P:protein K11-linked ubiquitination"/>
    <property type="evidence" value="ECO:0007669"/>
    <property type="project" value="TreeGrafter"/>
</dbReference>
<dbReference type="Gene3D" id="1.25.10.10">
    <property type="entry name" value="Leucine-rich Repeat Variant"/>
    <property type="match status" value="1"/>
</dbReference>
<keyword evidence="2" id="KW-0132">Cell division</keyword>
<dbReference type="GO" id="GO:0005680">
    <property type="term" value="C:anaphase-promoting complex"/>
    <property type="evidence" value="ECO:0007669"/>
    <property type="project" value="InterPro"/>
</dbReference>
<dbReference type="RefSeq" id="XP_019864124.1">
    <property type="nucleotide sequence ID" value="XM_020008565.1"/>
</dbReference>
<dbReference type="GO" id="GO:0007091">
    <property type="term" value="P:metaphase/anaphase transition of mitotic cell cycle"/>
    <property type="evidence" value="ECO:0007669"/>
    <property type="project" value="TreeGrafter"/>
</dbReference>
<dbReference type="GO" id="GO:0060090">
    <property type="term" value="F:molecular adaptor activity"/>
    <property type="evidence" value="ECO:0007669"/>
    <property type="project" value="TreeGrafter"/>
</dbReference>
<evidence type="ECO:0000313" key="6">
    <source>
        <dbReference type="Proteomes" id="UP000007879"/>
    </source>
</evidence>
<sequence length="231" mass="25258">MDLSLISLLSLYFPPLLPPDSVDLDISTMIQTAAVIGLGLVYMSSCNRFMIELMINEIGHSPGPECRFGLNRESYSLSAGLALGMIGLASGDNSVIKGLNIVDQLRVYINGGMKRDVSAVDTSSSSQLVLEGKHVNVHVTAPGGILALSLIYLKTNNEQIASYLAPPTTLYHFECVQYRPDYLCLRTLGASLILWDSIEPTQSWIDGNIPQIAHEYSFKSNEANPSLYQLM</sequence>
<proteinExistence type="inferred from homology"/>
<accession>A0AAN0K4L0</accession>
<keyword evidence="6" id="KW-1185">Reference proteome</keyword>
<dbReference type="KEGG" id="aqu:109593516"/>
<dbReference type="InterPro" id="IPR011989">
    <property type="entry name" value="ARM-like"/>
</dbReference>
<dbReference type="EnsemblMetazoa" id="XM_020008565.1">
    <property type="protein sequence ID" value="XP_019864124.1"/>
    <property type="gene ID" value="LOC109593516"/>
</dbReference>
<name>A0AAN0K4L0_AMPQE</name>
<evidence type="ECO:0000256" key="4">
    <source>
        <dbReference type="ARBA" id="ARBA00023306"/>
    </source>
</evidence>
<evidence type="ECO:0000313" key="5">
    <source>
        <dbReference type="EnsemblMetazoa" id="XP_019864124.1"/>
    </source>
</evidence>
<evidence type="ECO:0008006" key="7">
    <source>
        <dbReference type="Google" id="ProtNLM"/>
    </source>
</evidence>
<protein>
    <recommendedName>
        <fullName evidence="7">Anaphase-promoting complex subunit 1</fullName>
    </recommendedName>
</protein>
<dbReference type="InterPro" id="IPR024990">
    <property type="entry name" value="Apc1"/>
</dbReference>
<dbReference type="GO" id="GO:0051301">
    <property type="term" value="P:cell division"/>
    <property type="evidence" value="ECO:0007669"/>
    <property type="project" value="UniProtKB-KW"/>
</dbReference>
<keyword evidence="4" id="KW-0131">Cell cycle</keyword>
<comment type="similarity">
    <text evidence="1">Belongs to the APC1 family.</text>
</comment>
<evidence type="ECO:0000256" key="2">
    <source>
        <dbReference type="ARBA" id="ARBA00022618"/>
    </source>
</evidence>
<dbReference type="PANTHER" id="PTHR12827">
    <property type="entry name" value="MEIOTIC CHECKPOINT REGULATOR TSG24 FAMILY MEMBER"/>
    <property type="match status" value="1"/>
</dbReference>
<dbReference type="Proteomes" id="UP000007879">
    <property type="component" value="Unassembled WGS sequence"/>
</dbReference>
<reference evidence="6" key="1">
    <citation type="journal article" date="2010" name="Nature">
        <title>The Amphimedon queenslandica genome and the evolution of animal complexity.</title>
        <authorList>
            <person name="Srivastava M."/>
            <person name="Simakov O."/>
            <person name="Chapman J."/>
            <person name="Fahey B."/>
            <person name="Gauthier M.E."/>
            <person name="Mitros T."/>
            <person name="Richards G.S."/>
            <person name="Conaco C."/>
            <person name="Dacre M."/>
            <person name="Hellsten U."/>
            <person name="Larroux C."/>
            <person name="Putnam N.H."/>
            <person name="Stanke M."/>
            <person name="Adamska M."/>
            <person name="Darling A."/>
            <person name="Degnan S.M."/>
            <person name="Oakley T.H."/>
            <person name="Plachetzki D.C."/>
            <person name="Zhai Y."/>
            <person name="Adamski M."/>
            <person name="Calcino A."/>
            <person name="Cummins S.F."/>
            <person name="Goodstein D.M."/>
            <person name="Harris C."/>
            <person name="Jackson D.J."/>
            <person name="Leys S.P."/>
            <person name="Shu S."/>
            <person name="Woodcroft B.J."/>
            <person name="Vervoort M."/>
            <person name="Kosik K.S."/>
            <person name="Manning G."/>
            <person name="Degnan B.M."/>
            <person name="Rokhsar D.S."/>
        </authorList>
    </citation>
    <scope>NUCLEOTIDE SEQUENCE [LARGE SCALE GENOMIC DNA]</scope>
</reference>
<dbReference type="AlphaFoldDB" id="A0AAN0K4L0"/>
<reference evidence="5" key="2">
    <citation type="submission" date="2024-06" db="UniProtKB">
        <authorList>
            <consortium name="EnsemblMetazoa"/>
        </authorList>
    </citation>
    <scope>IDENTIFICATION</scope>
</reference>
<dbReference type="GeneID" id="109593516"/>